<dbReference type="AlphaFoldDB" id="A0A2T3IRK5"/>
<gene>
    <name evidence="3" type="ORF">CTM88_01765</name>
</gene>
<sequence length="340" mass="37727">MKRFIPVFMSLFVIYSSTILAAEITTLDTHVIETQQKPSSPLTTHATHPKLSNSNAQSYNYSLPVLQQAYYQGIDSIGGTVHLQQGLWAGEPYQPGGNVMPQVMLLNDLTAVGPLTANNDPMAVVLLNYSPGGSGQYLYIAVMAYQHNKLVNIATHYVGDRVRVKGLVIKNHQIIVDVIQAGKNDPACCPGDVARHIWTVKQDKLVEIPSHQPIVRLTPAILANTEWQLESWRYGDPVTTSDKISLRYINGHFVGMVDCNNYTITVKPLLSPGSIKVLGQHAAVTTRTCNAPLAPHRQKRYLQQLTNVTQFTYFAGKLVLTYQVNHHTGVMIFSTRKKQP</sequence>
<proteinExistence type="predicted"/>
<reference evidence="3 4" key="1">
    <citation type="submission" date="2018-03" db="EMBL/GenBank/DDBJ databases">
        <title>Whole genome sequencing of Histamine producing bacteria.</title>
        <authorList>
            <person name="Butler K."/>
        </authorList>
    </citation>
    <scope>NUCLEOTIDE SEQUENCE [LARGE SCALE GENOMIC DNA]</scope>
    <source>
        <strain evidence="3 4">BS2</strain>
    </source>
</reference>
<dbReference type="OrthoDB" id="5821107at2"/>
<accession>A0A2T3IRK5</accession>
<dbReference type="EMBL" id="PYMK01000002">
    <property type="protein sequence ID" value="PSU30991.1"/>
    <property type="molecule type" value="Genomic_DNA"/>
</dbReference>
<dbReference type="InterPro" id="IPR038670">
    <property type="entry name" value="HslJ-like_sf"/>
</dbReference>
<dbReference type="Gene3D" id="2.40.128.270">
    <property type="match status" value="1"/>
</dbReference>
<feature type="chain" id="PRO_5015585320" evidence="1">
    <location>
        <begin position="22"/>
        <end position="340"/>
    </location>
</feature>
<keyword evidence="1" id="KW-0732">Signal</keyword>
<protein>
    <submittedName>
        <fullName evidence="3">META domain-containing protein</fullName>
    </submittedName>
</protein>
<feature type="signal peptide" evidence="1">
    <location>
        <begin position="1"/>
        <end position="21"/>
    </location>
</feature>
<evidence type="ECO:0000259" key="2">
    <source>
        <dbReference type="Pfam" id="PF03724"/>
    </source>
</evidence>
<organism evidence="3 4">
    <name type="scientific">Photobacterium aquimaris</name>
    <dbReference type="NCBI Taxonomy" id="512643"/>
    <lineage>
        <taxon>Bacteria</taxon>
        <taxon>Pseudomonadati</taxon>
        <taxon>Pseudomonadota</taxon>
        <taxon>Gammaproteobacteria</taxon>
        <taxon>Vibrionales</taxon>
        <taxon>Vibrionaceae</taxon>
        <taxon>Photobacterium</taxon>
    </lineage>
</organism>
<evidence type="ECO:0000256" key="1">
    <source>
        <dbReference type="SAM" id="SignalP"/>
    </source>
</evidence>
<feature type="domain" description="DUF306" evidence="2">
    <location>
        <begin position="222"/>
        <end position="323"/>
    </location>
</feature>
<evidence type="ECO:0000313" key="3">
    <source>
        <dbReference type="EMBL" id="PSU30991.1"/>
    </source>
</evidence>
<dbReference type="RefSeq" id="WP_065176266.1">
    <property type="nucleotide sequence ID" value="NZ_LZFA01000001.1"/>
</dbReference>
<dbReference type="InterPro" id="IPR005184">
    <property type="entry name" value="DUF306_Meta_HslJ"/>
</dbReference>
<name>A0A2T3IRK5_9GAMM</name>
<evidence type="ECO:0000313" key="4">
    <source>
        <dbReference type="Proteomes" id="UP000240254"/>
    </source>
</evidence>
<dbReference type="Proteomes" id="UP000240254">
    <property type="component" value="Unassembled WGS sequence"/>
</dbReference>
<comment type="caution">
    <text evidence="3">The sequence shown here is derived from an EMBL/GenBank/DDBJ whole genome shotgun (WGS) entry which is preliminary data.</text>
</comment>
<dbReference type="Pfam" id="PF03724">
    <property type="entry name" value="META"/>
    <property type="match status" value="1"/>
</dbReference>